<gene>
    <name evidence="2" type="ORF">QWJ38_10595</name>
</gene>
<evidence type="ECO:0000259" key="1">
    <source>
        <dbReference type="Pfam" id="PF01872"/>
    </source>
</evidence>
<accession>A0ABT8DUJ7</accession>
<comment type="caution">
    <text evidence="2">The sequence shown here is derived from an EMBL/GenBank/DDBJ whole genome shotgun (WGS) entry which is preliminary data.</text>
</comment>
<keyword evidence="3" id="KW-1185">Reference proteome</keyword>
<evidence type="ECO:0000313" key="3">
    <source>
        <dbReference type="Proteomes" id="UP001228044"/>
    </source>
</evidence>
<dbReference type="InterPro" id="IPR024072">
    <property type="entry name" value="DHFR-like_dom_sf"/>
</dbReference>
<organism evidence="2 3">
    <name type="scientific">Roseateles violae</name>
    <dbReference type="NCBI Taxonomy" id="3058042"/>
    <lineage>
        <taxon>Bacteria</taxon>
        <taxon>Pseudomonadati</taxon>
        <taxon>Pseudomonadota</taxon>
        <taxon>Betaproteobacteria</taxon>
        <taxon>Burkholderiales</taxon>
        <taxon>Sphaerotilaceae</taxon>
        <taxon>Roseateles</taxon>
    </lineage>
</organism>
<dbReference type="SUPFAM" id="SSF53597">
    <property type="entry name" value="Dihydrofolate reductase-like"/>
    <property type="match status" value="1"/>
</dbReference>
<dbReference type="Gene3D" id="3.40.430.10">
    <property type="entry name" value="Dihydrofolate Reductase, subunit A"/>
    <property type="match status" value="1"/>
</dbReference>
<reference evidence="2 3" key="1">
    <citation type="submission" date="2023-06" db="EMBL/GenBank/DDBJ databases">
        <title>Pelomonas sp. PFR6 16S ribosomal RNA gene Genome sequencing and assembly.</title>
        <authorList>
            <person name="Woo H."/>
        </authorList>
    </citation>
    <scope>NUCLEOTIDE SEQUENCE [LARGE SCALE GENOMIC DNA]</scope>
    <source>
        <strain evidence="2 3">PFR6</strain>
    </source>
</reference>
<evidence type="ECO:0000313" key="2">
    <source>
        <dbReference type="EMBL" id="MDN3920728.1"/>
    </source>
</evidence>
<name>A0ABT8DUJ7_9BURK</name>
<proteinExistence type="predicted"/>
<dbReference type="Proteomes" id="UP001228044">
    <property type="component" value="Unassembled WGS sequence"/>
</dbReference>
<feature type="domain" description="Bacterial bifunctional deaminase-reductase C-terminal" evidence="1">
    <location>
        <begin position="4"/>
        <end position="66"/>
    </location>
</feature>
<dbReference type="RefSeq" id="WP_290359052.1">
    <property type="nucleotide sequence ID" value="NZ_JAUHHC010000003.1"/>
</dbReference>
<dbReference type="Pfam" id="PF01872">
    <property type="entry name" value="RibD_C"/>
    <property type="match status" value="1"/>
</dbReference>
<sequence length="81" mass="8705">MSRAAQGRKLWLVGGGELVGQFHDAGLLDELIVQISPVTLGAGQPLLPRRIAFAPLQLISVQRWGSAFVELRYALPKPAAS</sequence>
<dbReference type="InterPro" id="IPR002734">
    <property type="entry name" value="RibDG_C"/>
</dbReference>
<protein>
    <submittedName>
        <fullName evidence="2">Dihydrofolate reductase family protein</fullName>
    </submittedName>
</protein>
<dbReference type="EMBL" id="JAUHHC010000003">
    <property type="protein sequence ID" value="MDN3920728.1"/>
    <property type="molecule type" value="Genomic_DNA"/>
</dbReference>